<dbReference type="InParanoid" id="G4ZQT6"/>
<dbReference type="EMBL" id="JH159156">
    <property type="protein sequence ID" value="EGZ13884.1"/>
    <property type="molecule type" value="Genomic_DNA"/>
</dbReference>
<dbReference type="KEGG" id="psoj:PHYSODRAFT_303263"/>
<protein>
    <submittedName>
        <fullName evidence="1">Uncharacterized protein</fullName>
    </submittedName>
</protein>
<proteinExistence type="predicted"/>
<organism evidence="1 2">
    <name type="scientific">Phytophthora sojae (strain P6497)</name>
    <name type="common">Soybean stem and root rot agent</name>
    <name type="synonym">Phytophthora megasperma f. sp. glycines</name>
    <dbReference type="NCBI Taxonomy" id="1094619"/>
    <lineage>
        <taxon>Eukaryota</taxon>
        <taxon>Sar</taxon>
        <taxon>Stramenopiles</taxon>
        <taxon>Oomycota</taxon>
        <taxon>Peronosporomycetes</taxon>
        <taxon>Peronosporales</taxon>
        <taxon>Peronosporaceae</taxon>
        <taxon>Phytophthora</taxon>
    </lineage>
</organism>
<keyword evidence="2" id="KW-1185">Reference proteome</keyword>
<evidence type="ECO:0000313" key="2">
    <source>
        <dbReference type="Proteomes" id="UP000002640"/>
    </source>
</evidence>
<sequence>MDHGTRESAEEFNAKWNGSDLEDATMIELIKFQAATQQPTCQIKLVQDKWIGAREVWCGTHGFPLLQKIATTVFTQRFGAQARPLAIAQPPQRGKCREAGVHLL</sequence>
<name>G4ZQT6_PHYSP</name>
<dbReference type="AlphaFoldDB" id="G4ZQT6"/>
<reference evidence="1 2" key="1">
    <citation type="journal article" date="2006" name="Science">
        <title>Phytophthora genome sequences uncover evolutionary origins and mechanisms of pathogenesis.</title>
        <authorList>
            <person name="Tyler B.M."/>
            <person name="Tripathy S."/>
            <person name="Zhang X."/>
            <person name="Dehal P."/>
            <person name="Jiang R.H."/>
            <person name="Aerts A."/>
            <person name="Arredondo F.D."/>
            <person name="Baxter L."/>
            <person name="Bensasson D."/>
            <person name="Beynon J.L."/>
            <person name="Chapman J."/>
            <person name="Damasceno C.M."/>
            <person name="Dorrance A.E."/>
            <person name="Dou D."/>
            <person name="Dickerman A.W."/>
            <person name="Dubchak I.L."/>
            <person name="Garbelotto M."/>
            <person name="Gijzen M."/>
            <person name="Gordon S.G."/>
            <person name="Govers F."/>
            <person name="Grunwald N.J."/>
            <person name="Huang W."/>
            <person name="Ivors K.L."/>
            <person name="Jones R.W."/>
            <person name="Kamoun S."/>
            <person name="Krampis K."/>
            <person name="Lamour K.H."/>
            <person name="Lee M.K."/>
            <person name="McDonald W.H."/>
            <person name="Medina M."/>
            <person name="Meijer H.J."/>
            <person name="Nordberg E.K."/>
            <person name="Maclean D.J."/>
            <person name="Ospina-Giraldo M.D."/>
            <person name="Morris P.F."/>
            <person name="Phuntumart V."/>
            <person name="Putnam N.H."/>
            <person name="Rash S."/>
            <person name="Rose J.K."/>
            <person name="Sakihama Y."/>
            <person name="Salamov A.A."/>
            <person name="Savidor A."/>
            <person name="Scheuring C.F."/>
            <person name="Smith B.M."/>
            <person name="Sobral B.W."/>
            <person name="Terry A."/>
            <person name="Torto-Alalibo T.A."/>
            <person name="Win J."/>
            <person name="Xu Z."/>
            <person name="Zhang H."/>
            <person name="Grigoriev I.V."/>
            <person name="Rokhsar D.S."/>
            <person name="Boore J.L."/>
        </authorList>
    </citation>
    <scope>NUCLEOTIDE SEQUENCE [LARGE SCALE GENOMIC DNA]</scope>
    <source>
        <strain evidence="1 2">P6497</strain>
    </source>
</reference>
<gene>
    <name evidence="1" type="ORF">PHYSODRAFT_303263</name>
</gene>
<dbReference type="GeneID" id="20642256"/>
<evidence type="ECO:0000313" key="1">
    <source>
        <dbReference type="EMBL" id="EGZ13884.1"/>
    </source>
</evidence>
<dbReference type="RefSeq" id="XP_009531313.1">
    <property type="nucleotide sequence ID" value="XM_009533018.1"/>
</dbReference>
<accession>G4ZQT6</accession>
<dbReference type="Proteomes" id="UP000002640">
    <property type="component" value="Unassembled WGS sequence"/>
</dbReference>